<evidence type="ECO:0000256" key="1">
    <source>
        <dbReference type="ARBA" id="ARBA00023125"/>
    </source>
</evidence>
<name>A0A3E2NGJ1_9FIRM</name>
<protein>
    <submittedName>
        <fullName evidence="3">Helix-turn-helix domain-containing protein</fullName>
    </submittedName>
</protein>
<dbReference type="GO" id="GO:0003700">
    <property type="term" value="F:DNA-binding transcription factor activity"/>
    <property type="evidence" value="ECO:0007669"/>
    <property type="project" value="TreeGrafter"/>
</dbReference>
<dbReference type="Gene3D" id="1.10.260.40">
    <property type="entry name" value="lambda repressor-like DNA-binding domains"/>
    <property type="match status" value="1"/>
</dbReference>
<dbReference type="AlphaFoldDB" id="A0A3E2NGJ1"/>
<proteinExistence type="predicted"/>
<accession>A0A3E2NGJ1</accession>
<evidence type="ECO:0000313" key="4">
    <source>
        <dbReference type="Proteomes" id="UP000260680"/>
    </source>
</evidence>
<dbReference type="PROSITE" id="PS50943">
    <property type="entry name" value="HTH_CROC1"/>
    <property type="match status" value="1"/>
</dbReference>
<dbReference type="PANTHER" id="PTHR46797:SF1">
    <property type="entry name" value="METHYLPHOSPHONATE SYNTHASE"/>
    <property type="match status" value="1"/>
</dbReference>
<reference evidence="3 4" key="1">
    <citation type="submission" date="2018-07" db="EMBL/GenBank/DDBJ databases">
        <title>New species, Clostridium PI-S10-A1B.</title>
        <authorList>
            <person name="Krishna G."/>
            <person name="Summeta K."/>
            <person name="Shikha S."/>
            <person name="Prabhu P.B."/>
            <person name="Suresh K."/>
        </authorList>
    </citation>
    <scope>NUCLEOTIDE SEQUENCE [LARGE SCALE GENOMIC DNA]</scope>
    <source>
        <strain evidence="3 4">PI-S10-A1B</strain>
    </source>
</reference>
<dbReference type="PANTHER" id="PTHR46797">
    <property type="entry name" value="HTH-TYPE TRANSCRIPTIONAL REGULATOR"/>
    <property type="match status" value="1"/>
</dbReference>
<organism evidence="3 4">
    <name type="scientific">Lacrimispora amygdalina</name>
    <dbReference type="NCBI Taxonomy" id="253257"/>
    <lineage>
        <taxon>Bacteria</taxon>
        <taxon>Bacillati</taxon>
        <taxon>Bacillota</taxon>
        <taxon>Clostridia</taxon>
        <taxon>Lachnospirales</taxon>
        <taxon>Lachnospiraceae</taxon>
        <taxon>Lacrimispora</taxon>
    </lineage>
</organism>
<dbReference type="EMBL" id="QOHO01000013">
    <property type="protein sequence ID" value="RFZ80129.1"/>
    <property type="molecule type" value="Genomic_DNA"/>
</dbReference>
<dbReference type="InterPro" id="IPR050807">
    <property type="entry name" value="TransReg_Diox_bact_type"/>
</dbReference>
<gene>
    <name evidence="3" type="ORF">DS742_03920</name>
</gene>
<dbReference type="OrthoDB" id="9813152at2"/>
<dbReference type="SUPFAM" id="SSF47413">
    <property type="entry name" value="lambda repressor-like DNA-binding domains"/>
    <property type="match status" value="1"/>
</dbReference>
<keyword evidence="1" id="KW-0238">DNA-binding</keyword>
<evidence type="ECO:0000313" key="3">
    <source>
        <dbReference type="EMBL" id="RFZ80129.1"/>
    </source>
</evidence>
<dbReference type="RefSeq" id="WP_117415731.1">
    <property type="nucleotide sequence ID" value="NZ_QOHO01000013.1"/>
</dbReference>
<dbReference type="InterPro" id="IPR001387">
    <property type="entry name" value="Cro/C1-type_HTH"/>
</dbReference>
<dbReference type="Proteomes" id="UP000260680">
    <property type="component" value="Unassembled WGS sequence"/>
</dbReference>
<dbReference type="Pfam" id="PF01381">
    <property type="entry name" value="HTH_3"/>
    <property type="match status" value="1"/>
</dbReference>
<dbReference type="CDD" id="cd00093">
    <property type="entry name" value="HTH_XRE"/>
    <property type="match status" value="1"/>
</dbReference>
<evidence type="ECO:0000259" key="2">
    <source>
        <dbReference type="PROSITE" id="PS50943"/>
    </source>
</evidence>
<comment type="caution">
    <text evidence="3">The sequence shown here is derived from an EMBL/GenBank/DDBJ whole genome shotgun (WGS) entry which is preliminary data.</text>
</comment>
<feature type="domain" description="HTH cro/C1-type" evidence="2">
    <location>
        <begin position="9"/>
        <end position="63"/>
    </location>
</feature>
<dbReference type="GO" id="GO:0003677">
    <property type="term" value="F:DNA binding"/>
    <property type="evidence" value="ECO:0007669"/>
    <property type="project" value="UniProtKB-KW"/>
</dbReference>
<dbReference type="GO" id="GO:0005829">
    <property type="term" value="C:cytosol"/>
    <property type="evidence" value="ECO:0007669"/>
    <property type="project" value="TreeGrafter"/>
</dbReference>
<dbReference type="InterPro" id="IPR010982">
    <property type="entry name" value="Lambda_DNA-bd_dom_sf"/>
</dbReference>
<sequence>MRQALGKRINQLRKSKGLTSEQLSELCGVNAVHIRRIESGGSLPSFSLFLKICNVLGTSADYLLGDLLEHPVIPDSVEQLGKQLKHLEPDQVDMVNEMIEVLIRHITEKE</sequence>
<dbReference type="SMART" id="SM00530">
    <property type="entry name" value="HTH_XRE"/>
    <property type="match status" value="1"/>
</dbReference>